<evidence type="ECO:0000256" key="5">
    <source>
        <dbReference type="ARBA" id="ARBA00023002"/>
    </source>
</evidence>
<evidence type="ECO:0000259" key="10">
    <source>
        <dbReference type="PROSITE" id="PS51352"/>
    </source>
</evidence>
<protein>
    <recommendedName>
        <fullName evidence="9">Peroxiredoxin-5</fullName>
        <ecNumber evidence="9">1.11.1.24</ecNumber>
    </recommendedName>
</protein>
<comment type="similarity">
    <text evidence="2 9">Belongs to the peroxiredoxin family. Prx5 subfamily.</text>
</comment>
<evidence type="ECO:0000256" key="6">
    <source>
        <dbReference type="ARBA" id="ARBA00023284"/>
    </source>
</evidence>
<keyword evidence="5 9" id="KW-0560">Oxidoreductase</keyword>
<evidence type="ECO:0000256" key="9">
    <source>
        <dbReference type="RuleBase" id="RU366011"/>
    </source>
</evidence>
<proteinExistence type="inferred from homology"/>
<dbReference type="PROSITE" id="PS51352">
    <property type="entry name" value="THIOREDOXIN_2"/>
    <property type="match status" value="1"/>
</dbReference>
<keyword evidence="6 9" id="KW-0676">Redox-active center</keyword>
<dbReference type="OrthoDB" id="1882547at2759"/>
<keyword evidence="4 9" id="KW-0049">Antioxidant</keyword>
<evidence type="ECO:0000256" key="4">
    <source>
        <dbReference type="ARBA" id="ARBA00022862"/>
    </source>
</evidence>
<dbReference type="GO" id="GO:0042744">
    <property type="term" value="P:hydrogen peroxide catabolic process"/>
    <property type="evidence" value="ECO:0007669"/>
    <property type="project" value="TreeGrafter"/>
</dbReference>
<feature type="active site" description="Cysteine sulfenic acid (-SOH) intermediate" evidence="8">
    <location>
        <position position="110"/>
    </location>
</feature>
<dbReference type="GO" id="GO:0005739">
    <property type="term" value="C:mitochondrion"/>
    <property type="evidence" value="ECO:0007669"/>
    <property type="project" value="TreeGrafter"/>
</dbReference>
<dbReference type="GO" id="GO:0005777">
    <property type="term" value="C:peroxisome"/>
    <property type="evidence" value="ECO:0007669"/>
    <property type="project" value="TreeGrafter"/>
</dbReference>
<evidence type="ECO:0000313" key="11">
    <source>
        <dbReference type="EMBL" id="KAG8222771.1"/>
    </source>
</evidence>
<reference evidence="11" key="1">
    <citation type="submission" date="2013-04" db="EMBL/GenBank/DDBJ databases">
        <authorList>
            <person name="Qu J."/>
            <person name="Murali S.C."/>
            <person name="Bandaranaike D."/>
            <person name="Bellair M."/>
            <person name="Blankenburg K."/>
            <person name="Chao H."/>
            <person name="Dinh H."/>
            <person name="Doddapaneni H."/>
            <person name="Downs B."/>
            <person name="Dugan-Rocha S."/>
            <person name="Elkadiri S."/>
            <person name="Gnanaolivu R.D."/>
            <person name="Hernandez B."/>
            <person name="Javaid M."/>
            <person name="Jayaseelan J.C."/>
            <person name="Lee S."/>
            <person name="Li M."/>
            <person name="Ming W."/>
            <person name="Munidasa M."/>
            <person name="Muniz J."/>
            <person name="Nguyen L."/>
            <person name="Ongeri F."/>
            <person name="Osuji N."/>
            <person name="Pu L.-L."/>
            <person name="Puazo M."/>
            <person name="Qu C."/>
            <person name="Quiroz J."/>
            <person name="Raj R."/>
            <person name="Weissenberger G."/>
            <person name="Xin Y."/>
            <person name="Zou X."/>
            <person name="Han Y."/>
            <person name="Richards S."/>
            <person name="Worley K."/>
            <person name="Muzny D."/>
            <person name="Gibbs R."/>
        </authorList>
    </citation>
    <scope>NUCLEOTIDE SEQUENCE</scope>
    <source>
        <strain evidence="11">Sampled in the wild</strain>
    </source>
</reference>
<dbReference type="CDD" id="cd03013">
    <property type="entry name" value="PRX5_like"/>
    <property type="match status" value="1"/>
</dbReference>
<comment type="catalytic activity">
    <reaction evidence="7 9">
        <text>a hydroperoxide + [thioredoxin]-dithiol = an alcohol + [thioredoxin]-disulfide + H2O</text>
        <dbReference type="Rhea" id="RHEA:62620"/>
        <dbReference type="Rhea" id="RHEA-COMP:10698"/>
        <dbReference type="Rhea" id="RHEA-COMP:10700"/>
        <dbReference type="ChEBI" id="CHEBI:15377"/>
        <dbReference type="ChEBI" id="CHEBI:29950"/>
        <dbReference type="ChEBI" id="CHEBI:30879"/>
        <dbReference type="ChEBI" id="CHEBI:35924"/>
        <dbReference type="ChEBI" id="CHEBI:50058"/>
        <dbReference type="EC" id="1.11.1.24"/>
    </reaction>
</comment>
<evidence type="ECO:0000256" key="8">
    <source>
        <dbReference type="PIRSR" id="PIRSR637944-1"/>
    </source>
</evidence>
<dbReference type="Gene3D" id="3.40.30.10">
    <property type="entry name" value="Glutaredoxin"/>
    <property type="match status" value="1"/>
</dbReference>
<keyword evidence="12" id="KW-1185">Reference proteome</keyword>
<dbReference type="EC" id="1.11.1.24" evidence="9"/>
<dbReference type="InterPro" id="IPR013740">
    <property type="entry name" value="Redoxin"/>
</dbReference>
<dbReference type="Pfam" id="PF08534">
    <property type="entry name" value="Redoxin"/>
    <property type="match status" value="1"/>
</dbReference>
<dbReference type="PANTHER" id="PTHR10430">
    <property type="entry name" value="PEROXIREDOXIN"/>
    <property type="match status" value="1"/>
</dbReference>
<evidence type="ECO:0000256" key="3">
    <source>
        <dbReference type="ARBA" id="ARBA00022559"/>
    </source>
</evidence>
<sequence>MPLMPSGLCNQLNICQSFHSSGREKESCPWPTMYHLGLFSLRTLKANPAVILFRSIHSSYASNMPIKVGDKIPSVDLYESTPATKVNIADLSAKGKVVLFAVPGAFTPGCSKTHLPGYVEKADQIKSKGVKEIVCVSVNDPFVMDAWGKAHNASGKLRMLADPNGAFTKAVELETDLPPLGGLRSKRYSMVIEDGVVKSLDVEPDGTGLSCSLAQSLVQHL</sequence>
<comment type="function">
    <text evidence="1">Thiol-specific peroxidase that catalyzes the reduction of hydrogen peroxide and organic hydroperoxides to water and alcohols, respectively. Plays a role in cell protection against oxidative stress by detoxifying peroxides and as sensor of hydrogen peroxide-mediated signaling events.</text>
</comment>
<name>A0A8K0NUU9_LADFU</name>
<reference evidence="11" key="2">
    <citation type="submission" date="2017-10" db="EMBL/GenBank/DDBJ databases">
        <title>Ladona fulva Genome sequencing and assembly.</title>
        <authorList>
            <person name="Murali S."/>
            <person name="Richards S."/>
            <person name="Bandaranaike D."/>
            <person name="Bellair M."/>
            <person name="Blankenburg K."/>
            <person name="Chao H."/>
            <person name="Dinh H."/>
            <person name="Doddapaneni H."/>
            <person name="Dugan-Rocha S."/>
            <person name="Elkadiri S."/>
            <person name="Gnanaolivu R."/>
            <person name="Hernandez B."/>
            <person name="Skinner E."/>
            <person name="Javaid M."/>
            <person name="Lee S."/>
            <person name="Li M."/>
            <person name="Ming W."/>
            <person name="Munidasa M."/>
            <person name="Muniz J."/>
            <person name="Nguyen L."/>
            <person name="Hughes D."/>
            <person name="Osuji N."/>
            <person name="Pu L.-L."/>
            <person name="Puazo M."/>
            <person name="Qu C."/>
            <person name="Quiroz J."/>
            <person name="Raj R."/>
            <person name="Weissenberger G."/>
            <person name="Xin Y."/>
            <person name="Zou X."/>
            <person name="Han Y."/>
            <person name="Worley K."/>
            <person name="Muzny D."/>
            <person name="Gibbs R."/>
        </authorList>
    </citation>
    <scope>NUCLEOTIDE SEQUENCE</scope>
    <source>
        <strain evidence="11">Sampled in the wild</strain>
    </source>
</reference>
<dbReference type="InterPro" id="IPR013766">
    <property type="entry name" value="Thioredoxin_domain"/>
</dbReference>
<accession>A0A8K0NUU9</accession>
<dbReference type="InterPro" id="IPR037944">
    <property type="entry name" value="PRX5-like"/>
</dbReference>
<dbReference type="PANTHER" id="PTHR10430:SF16">
    <property type="entry name" value="PEROXIREDOXIN-5, MITOCHONDRIAL"/>
    <property type="match status" value="1"/>
</dbReference>
<keyword evidence="3 9" id="KW-0575">Peroxidase</keyword>
<dbReference type="GO" id="GO:0008379">
    <property type="term" value="F:thioredoxin peroxidase activity"/>
    <property type="evidence" value="ECO:0007669"/>
    <property type="project" value="InterPro"/>
</dbReference>
<evidence type="ECO:0000313" key="12">
    <source>
        <dbReference type="Proteomes" id="UP000792457"/>
    </source>
</evidence>
<dbReference type="Proteomes" id="UP000792457">
    <property type="component" value="Unassembled WGS sequence"/>
</dbReference>
<feature type="domain" description="Thioredoxin" evidence="10">
    <location>
        <begin position="66"/>
        <end position="221"/>
    </location>
</feature>
<gene>
    <name evidence="11" type="ORF">J437_LFUL007825</name>
</gene>
<dbReference type="FunFam" id="3.40.30.10:FF:000020">
    <property type="entry name" value="Peroxiredoxin"/>
    <property type="match status" value="1"/>
</dbReference>
<comment type="caution">
    <text evidence="11">The sequence shown here is derived from an EMBL/GenBank/DDBJ whole genome shotgun (WGS) entry which is preliminary data.</text>
</comment>
<dbReference type="EMBL" id="KZ308144">
    <property type="protein sequence ID" value="KAG8222771.1"/>
    <property type="molecule type" value="Genomic_DNA"/>
</dbReference>
<dbReference type="AlphaFoldDB" id="A0A8K0NUU9"/>
<evidence type="ECO:0000256" key="2">
    <source>
        <dbReference type="ARBA" id="ARBA00010505"/>
    </source>
</evidence>
<dbReference type="InterPro" id="IPR036249">
    <property type="entry name" value="Thioredoxin-like_sf"/>
</dbReference>
<dbReference type="GO" id="GO:0034599">
    <property type="term" value="P:cellular response to oxidative stress"/>
    <property type="evidence" value="ECO:0007669"/>
    <property type="project" value="InterPro"/>
</dbReference>
<organism evidence="11 12">
    <name type="scientific">Ladona fulva</name>
    <name type="common">Scarce chaser dragonfly</name>
    <name type="synonym">Libellula fulva</name>
    <dbReference type="NCBI Taxonomy" id="123851"/>
    <lineage>
        <taxon>Eukaryota</taxon>
        <taxon>Metazoa</taxon>
        <taxon>Ecdysozoa</taxon>
        <taxon>Arthropoda</taxon>
        <taxon>Hexapoda</taxon>
        <taxon>Insecta</taxon>
        <taxon>Pterygota</taxon>
        <taxon>Palaeoptera</taxon>
        <taxon>Odonata</taxon>
        <taxon>Epiprocta</taxon>
        <taxon>Anisoptera</taxon>
        <taxon>Libelluloidea</taxon>
        <taxon>Libellulidae</taxon>
        <taxon>Ladona</taxon>
    </lineage>
</organism>
<evidence type="ECO:0000256" key="1">
    <source>
        <dbReference type="ARBA" id="ARBA00003330"/>
    </source>
</evidence>
<dbReference type="SUPFAM" id="SSF52833">
    <property type="entry name" value="Thioredoxin-like"/>
    <property type="match status" value="1"/>
</dbReference>
<evidence type="ECO:0000256" key="7">
    <source>
        <dbReference type="ARBA" id="ARBA00049091"/>
    </source>
</evidence>
<dbReference type="GO" id="GO:0045454">
    <property type="term" value="P:cell redox homeostasis"/>
    <property type="evidence" value="ECO:0007669"/>
    <property type="project" value="TreeGrafter"/>
</dbReference>